<comment type="subcellular location">
    <subcellularLocation>
        <location evidence="1">Cytoplasm</location>
        <location evidence="1">Cytoskeleton</location>
        <location evidence="1">Cilium axoneme</location>
    </subcellularLocation>
</comment>
<comment type="caution">
    <text evidence="3">The sequence shown here is derived from an EMBL/GenBank/DDBJ whole genome shotgun (WGS) entry which is preliminary data.</text>
</comment>
<reference evidence="3 4" key="1">
    <citation type="journal article" date="2024" name="Nat. Commun.">
        <title>Phylogenomics reveals the evolutionary origins of lichenization in chlorophyte algae.</title>
        <authorList>
            <person name="Puginier C."/>
            <person name="Libourel C."/>
            <person name="Otte J."/>
            <person name="Skaloud P."/>
            <person name="Haon M."/>
            <person name="Grisel S."/>
            <person name="Petersen M."/>
            <person name="Berrin J.G."/>
            <person name="Delaux P.M."/>
            <person name="Dal Grande F."/>
            <person name="Keller J."/>
        </authorList>
    </citation>
    <scope>NUCLEOTIDE SEQUENCE [LARGE SCALE GENOMIC DNA]</scope>
    <source>
        <strain evidence="3 4">SAG 2036</strain>
    </source>
</reference>
<dbReference type="CDD" id="cd09917">
    <property type="entry name" value="F-box_SF"/>
    <property type="match status" value="1"/>
</dbReference>
<feature type="domain" description="F-box" evidence="2">
    <location>
        <begin position="16"/>
        <end position="69"/>
    </location>
</feature>
<dbReference type="SMART" id="SM00256">
    <property type="entry name" value="FBOX"/>
    <property type="match status" value="1"/>
</dbReference>
<dbReference type="Gene3D" id="3.80.10.10">
    <property type="entry name" value="Ribonuclease Inhibitor"/>
    <property type="match status" value="1"/>
</dbReference>
<dbReference type="PROSITE" id="PS50181">
    <property type="entry name" value="FBOX"/>
    <property type="match status" value="1"/>
</dbReference>
<gene>
    <name evidence="3" type="ORF">WJX73_005758</name>
</gene>
<evidence type="ECO:0000313" key="3">
    <source>
        <dbReference type="EMBL" id="KAK9790358.1"/>
    </source>
</evidence>
<name>A0AAW1NQD5_9CHLO</name>
<dbReference type="InterPro" id="IPR001810">
    <property type="entry name" value="F-box_dom"/>
</dbReference>
<keyword evidence="4" id="KW-1185">Reference proteome</keyword>
<dbReference type="InterPro" id="IPR032675">
    <property type="entry name" value="LRR_dom_sf"/>
</dbReference>
<dbReference type="Proteomes" id="UP001465755">
    <property type="component" value="Unassembled WGS sequence"/>
</dbReference>
<organism evidence="3 4">
    <name type="scientific">Symbiochloris irregularis</name>
    <dbReference type="NCBI Taxonomy" id="706552"/>
    <lineage>
        <taxon>Eukaryota</taxon>
        <taxon>Viridiplantae</taxon>
        <taxon>Chlorophyta</taxon>
        <taxon>core chlorophytes</taxon>
        <taxon>Trebouxiophyceae</taxon>
        <taxon>Trebouxiales</taxon>
        <taxon>Trebouxiaceae</taxon>
        <taxon>Symbiochloris</taxon>
    </lineage>
</organism>
<dbReference type="Pfam" id="PF12937">
    <property type="entry name" value="F-box-like"/>
    <property type="match status" value="1"/>
</dbReference>
<dbReference type="InterPro" id="IPR036047">
    <property type="entry name" value="F-box-like_dom_sf"/>
</dbReference>
<dbReference type="AlphaFoldDB" id="A0AAW1NQD5"/>
<protein>
    <recommendedName>
        <fullName evidence="2">F-box domain-containing protein</fullName>
    </recommendedName>
</protein>
<dbReference type="SUPFAM" id="SSF81383">
    <property type="entry name" value="F-box domain"/>
    <property type="match status" value="1"/>
</dbReference>
<dbReference type="GO" id="GO:0005930">
    <property type="term" value="C:axoneme"/>
    <property type="evidence" value="ECO:0007669"/>
    <property type="project" value="UniProtKB-SubCell"/>
</dbReference>
<evidence type="ECO:0000256" key="1">
    <source>
        <dbReference type="ARBA" id="ARBA00004430"/>
    </source>
</evidence>
<dbReference type="EMBL" id="JALJOQ010000193">
    <property type="protein sequence ID" value="KAK9790358.1"/>
    <property type="molecule type" value="Genomic_DNA"/>
</dbReference>
<evidence type="ECO:0000313" key="4">
    <source>
        <dbReference type="Proteomes" id="UP001465755"/>
    </source>
</evidence>
<dbReference type="SUPFAM" id="SSF52058">
    <property type="entry name" value="L domain-like"/>
    <property type="match status" value="1"/>
</dbReference>
<proteinExistence type="predicted"/>
<evidence type="ECO:0000259" key="2">
    <source>
        <dbReference type="PROSITE" id="PS50181"/>
    </source>
</evidence>
<sequence>MRETKNSQPPRQIRTVSNRMILPEELLLLVFKKLPLQTLLRAELCCREWRRLLSSPQARGPWSGLWGHLEIELDKLATRVSRNQSTPSLTPADLLPTCRWLAAHARGGIPSLTLKTTMCFKCIVAEYPDEHHCQSSAEELQGAVVALLASLHSSAVELRVHFEGISNSSAWPTNRRAMLQQAMADRLVSLTLQEWLGPDRQEFDSICGLTRLTGLQLGISGFSPGLQQPLTGLTSLPRLRQLEVHIKEVDHWNNWDFFLHGLGPALGHFTTLTSLHIAASSSGTSPGVSPSHLHALSRLQDLRFNYIDITDFNAPPSSSFGVGGSVRAARLAARCSPADDIIS</sequence>
<dbReference type="Gene3D" id="1.20.1280.50">
    <property type="match status" value="1"/>
</dbReference>
<accession>A0AAW1NQD5</accession>